<dbReference type="RefSeq" id="XP_024705086.1">
    <property type="nucleotide sequence ID" value="XM_024849328.1"/>
</dbReference>
<dbReference type="VEuPathDB" id="FungiDB:P170DRAFT_437284"/>
<accession>A0A2I2GA77</accession>
<dbReference type="GeneID" id="36557027"/>
<dbReference type="EMBL" id="MSFO01000004">
    <property type="protein sequence ID" value="PLB49784.1"/>
    <property type="molecule type" value="Genomic_DNA"/>
</dbReference>
<comment type="caution">
    <text evidence="1">The sequence shown here is derived from an EMBL/GenBank/DDBJ whole genome shotgun (WGS) entry which is preliminary data.</text>
</comment>
<dbReference type="AlphaFoldDB" id="A0A2I2GA77"/>
<proteinExistence type="predicted"/>
<dbReference type="OrthoDB" id="4487527at2759"/>
<reference evidence="1 2" key="1">
    <citation type="submission" date="2016-12" db="EMBL/GenBank/DDBJ databases">
        <title>The genomes of Aspergillus section Nigri reveals drivers in fungal speciation.</title>
        <authorList>
            <consortium name="DOE Joint Genome Institute"/>
            <person name="Vesth T.C."/>
            <person name="Nybo J."/>
            <person name="Theobald S."/>
            <person name="Brandl J."/>
            <person name="Frisvad J.C."/>
            <person name="Nielsen K.F."/>
            <person name="Lyhne E.K."/>
            <person name="Kogle M.E."/>
            <person name="Kuo A."/>
            <person name="Riley R."/>
            <person name="Clum A."/>
            <person name="Nolan M."/>
            <person name="Lipzen A."/>
            <person name="Salamov A."/>
            <person name="Henrissat B."/>
            <person name="Wiebenga A."/>
            <person name="De Vries R.P."/>
            <person name="Grigoriev I.V."/>
            <person name="Mortensen U.H."/>
            <person name="Andersen M.R."/>
            <person name="Baker S.E."/>
        </authorList>
    </citation>
    <scope>NUCLEOTIDE SEQUENCE [LARGE SCALE GENOMIC DNA]</scope>
    <source>
        <strain evidence="1 2">IBT 23096</strain>
    </source>
</reference>
<keyword evidence="2" id="KW-1185">Reference proteome</keyword>
<evidence type="ECO:0000313" key="2">
    <source>
        <dbReference type="Proteomes" id="UP000234275"/>
    </source>
</evidence>
<organism evidence="1 2">
    <name type="scientific">Aspergillus steynii IBT 23096</name>
    <dbReference type="NCBI Taxonomy" id="1392250"/>
    <lineage>
        <taxon>Eukaryota</taxon>
        <taxon>Fungi</taxon>
        <taxon>Dikarya</taxon>
        <taxon>Ascomycota</taxon>
        <taxon>Pezizomycotina</taxon>
        <taxon>Eurotiomycetes</taxon>
        <taxon>Eurotiomycetidae</taxon>
        <taxon>Eurotiales</taxon>
        <taxon>Aspergillaceae</taxon>
        <taxon>Aspergillus</taxon>
        <taxon>Aspergillus subgen. Circumdati</taxon>
    </lineage>
</organism>
<protein>
    <submittedName>
        <fullName evidence="1">Uncharacterized protein</fullName>
    </submittedName>
</protein>
<sequence length="51" mass="5876">MDKSSSQNKDSAQPDLAQYQAQWTKIHNDTIKQIKQIREKEQAKGSDKSSR</sequence>
<dbReference type="Proteomes" id="UP000234275">
    <property type="component" value="Unassembled WGS sequence"/>
</dbReference>
<name>A0A2I2GA77_9EURO</name>
<evidence type="ECO:0000313" key="1">
    <source>
        <dbReference type="EMBL" id="PLB49784.1"/>
    </source>
</evidence>
<gene>
    <name evidence="1" type="ORF">P170DRAFT_437284</name>
</gene>